<dbReference type="GO" id="GO:0005886">
    <property type="term" value="C:plasma membrane"/>
    <property type="evidence" value="ECO:0007669"/>
    <property type="project" value="UniProtKB-SubCell"/>
</dbReference>
<dbReference type="InterPro" id="IPR045584">
    <property type="entry name" value="Pilin-like"/>
</dbReference>
<reference evidence="13 14" key="1">
    <citation type="submission" date="2019-12" db="EMBL/GenBank/DDBJ databases">
        <title>Novel species isolated from a subtropical stream in China.</title>
        <authorList>
            <person name="Lu H."/>
        </authorList>
    </citation>
    <scope>NUCLEOTIDE SEQUENCE [LARGE SCALE GENOMIC DNA]</scope>
    <source>
        <strain evidence="13 14">FT134W</strain>
    </source>
</reference>
<evidence type="ECO:0000256" key="6">
    <source>
        <dbReference type="ARBA" id="ARBA00022692"/>
    </source>
</evidence>
<evidence type="ECO:0000256" key="2">
    <source>
        <dbReference type="ARBA" id="ARBA00021549"/>
    </source>
</evidence>
<evidence type="ECO:0000256" key="8">
    <source>
        <dbReference type="ARBA" id="ARBA00023136"/>
    </source>
</evidence>
<dbReference type="Gene3D" id="3.30.700.10">
    <property type="entry name" value="Glycoprotein, Type 4 Pilin"/>
    <property type="match status" value="1"/>
</dbReference>
<feature type="domain" description="General secretion pathway GspH" evidence="12">
    <location>
        <begin position="54"/>
        <end position="176"/>
    </location>
</feature>
<dbReference type="SUPFAM" id="SSF54523">
    <property type="entry name" value="Pili subunits"/>
    <property type="match status" value="1"/>
</dbReference>
<evidence type="ECO:0000256" key="11">
    <source>
        <dbReference type="SAM" id="Phobius"/>
    </source>
</evidence>
<keyword evidence="6 11" id="KW-0812">Transmembrane</keyword>
<organism evidence="13 14">
    <name type="scientific">Duganella margarita</name>
    <dbReference type="NCBI Taxonomy" id="2692170"/>
    <lineage>
        <taxon>Bacteria</taxon>
        <taxon>Pseudomonadati</taxon>
        <taxon>Pseudomonadota</taxon>
        <taxon>Betaproteobacteria</taxon>
        <taxon>Burkholderiales</taxon>
        <taxon>Oxalobacteraceae</taxon>
        <taxon>Telluria group</taxon>
        <taxon>Duganella</taxon>
    </lineage>
</organism>
<dbReference type="PROSITE" id="PS00409">
    <property type="entry name" value="PROKAR_NTER_METHYL"/>
    <property type="match status" value="1"/>
</dbReference>
<comment type="caution">
    <text evidence="13">The sequence shown here is derived from an EMBL/GenBank/DDBJ whole genome shotgun (WGS) entry which is preliminary data.</text>
</comment>
<protein>
    <recommendedName>
        <fullName evidence="2">Type II secretion system protein H</fullName>
    </recommendedName>
    <alternativeName>
        <fullName evidence="10">General secretion pathway protein H</fullName>
    </alternativeName>
</protein>
<feature type="transmembrane region" description="Helical" evidence="11">
    <location>
        <begin position="12"/>
        <end position="32"/>
    </location>
</feature>
<proteinExistence type="inferred from homology"/>
<evidence type="ECO:0000256" key="1">
    <source>
        <dbReference type="ARBA" id="ARBA00004377"/>
    </source>
</evidence>
<evidence type="ECO:0000256" key="3">
    <source>
        <dbReference type="ARBA" id="ARBA00022475"/>
    </source>
</evidence>
<name>A0A7X4H0Y4_9BURK</name>
<dbReference type="Proteomes" id="UP000469734">
    <property type="component" value="Unassembled WGS sequence"/>
</dbReference>
<dbReference type="AlphaFoldDB" id="A0A7X4H0Y4"/>
<evidence type="ECO:0000256" key="10">
    <source>
        <dbReference type="ARBA" id="ARBA00030775"/>
    </source>
</evidence>
<keyword evidence="4" id="KW-0488">Methylation</keyword>
<dbReference type="GO" id="GO:0015627">
    <property type="term" value="C:type II protein secretion system complex"/>
    <property type="evidence" value="ECO:0007669"/>
    <property type="project" value="InterPro"/>
</dbReference>
<dbReference type="Pfam" id="PF12019">
    <property type="entry name" value="GspH"/>
    <property type="match status" value="1"/>
</dbReference>
<evidence type="ECO:0000259" key="12">
    <source>
        <dbReference type="Pfam" id="PF12019"/>
    </source>
</evidence>
<evidence type="ECO:0000256" key="4">
    <source>
        <dbReference type="ARBA" id="ARBA00022481"/>
    </source>
</evidence>
<evidence type="ECO:0000313" key="14">
    <source>
        <dbReference type="Proteomes" id="UP000469734"/>
    </source>
</evidence>
<comment type="subcellular location">
    <subcellularLocation>
        <location evidence="1">Cell inner membrane</location>
        <topology evidence="1">Single-pass membrane protein</topology>
    </subcellularLocation>
</comment>
<dbReference type="InterPro" id="IPR012902">
    <property type="entry name" value="N_methyl_site"/>
</dbReference>
<keyword evidence="7 11" id="KW-1133">Transmembrane helix</keyword>
<keyword evidence="5" id="KW-0997">Cell inner membrane</keyword>
<sequence length="210" mass="22204">MFVQLNRRAGGFTLIEMMIAIVIMGVLLAIAIPNMSAWLLATRARSASEFYMEGFALARRQAVSHNSESRITLTVNPGTGQMDWQVDICFPRPGTPCDDDSGSWSTADAAAGNDPQGTAGYRSVFRAASALPGTDVLTPSILPDGATAIYYTPLGWVDPAVVNRLTQLRLDPAAAYQRDAPVSAVAVSLAGMPTKCDPTKAAGDSRACPP</sequence>
<evidence type="ECO:0000256" key="7">
    <source>
        <dbReference type="ARBA" id="ARBA00022989"/>
    </source>
</evidence>
<evidence type="ECO:0000256" key="9">
    <source>
        <dbReference type="ARBA" id="ARBA00025772"/>
    </source>
</evidence>
<dbReference type="EMBL" id="WWCR01000009">
    <property type="protein sequence ID" value="MYM72706.1"/>
    <property type="molecule type" value="Genomic_DNA"/>
</dbReference>
<evidence type="ECO:0000313" key="13">
    <source>
        <dbReference type="EMBL" id="MYM72706.1"/>
    </source>
</evidence>
<dbReference type="InterPro" id="IPR022346">
    <property type="entry name" value="T2SS_GspH"/>
</dbReference>
<comment type="similarity">
    <text evidence="9">Belongs to the GSP H family.</text>
</comment>
<keyword evidence="8 11" id="KW-0472">Membrane</keyword>
<dbReference type="Pfam" id="PF07963">
    <property type="entry name" value="N_methyl"/>
    <property type="match status" value="1"/>
</dbReference>
<evidence type="ECO:0000256" key="5">
    <source>
        <dbReference type="ARBA" id="ARBA00022519"/>
    </source>
</evidence>
<dbReference type="RefSeq" id="WP_161050105.1">
    <property type="nucleotide sequence ID" value="NZ_WWCR01000009.1"/>
</dbReference>
<dbReference type="GO" id="GO:0015628">
    <property type="term" value="P:protein secretion by the type II secretion system"/>
    <property type="evidence" value="ECO:0007669"/>
    <property type="project" value="InterPro"/>
</dbReference>
<keyword evidence="3" id="KW-1003">Cell membrane</keyword>
<dbReference type="NCBIfam" id="TIGR02532">
    <property type="entry name" value="IV_pilin_GFxxxE"/>
    <property type="match status" value="1"/>
</dbReference>
<gene>
    <name evidence="13" type="ORF">GTP56_10910</name>
</gene>
<accession>A0A7X4H0Y4</accession>